<organism evidence="1 2">
    <name type="scientific">Legionella jordanis</name>
    <dbReference type="NCBI Taxonomy" id="456"/>
    <lineage>
        <taxon>Bacteria</taxon>
        <taxon>Pseudomonadati</taxon>
        <taxon>Pseudomonadota</taxon>
        <taxon>Gammaproteobacteria</taxon>
        <taxon>Legionellales</taxon>
        <taxon>Legionellaceae</taxon>
        <taxon>Legionella</taxon>
    </lineage>
</organism>
<protein>
    <submittedName>
        <fullName evidence="1">Uncharacterized protein</fullName>
    </submittedName>
</protein>
<evidence type="ECO:0000313" key="1">
    <source>
        <dbReference type="EMBL" id="KTD16851.1"/>
    </source>
</evidence>
<dbReference type="Proteomes" id="UP000055035">
    <property type="component" value="Unassembled WGS sequence"/>
</dbReference>
<evidence type="ECO:0000313" key="2">
    <source>
        <dbReference type="Proteomes" id="UP000055035"/>
    </source>
</evidence>
<dbReference type="OrthoDB" id="9152014at2"/>
<accession>A0A0W0V9N9</accession>
<dbReference type="AlphaFoldDB" id="A0A0W0V9N9"/>
<sequence length="361" mass="41091">MPTQSNNAIAALEALQYARKYILEGSTQLINNSYPPSKRNELRNAVRKLRELCDCHPDYISALDLEIRDFYYGIAMSKELALGNCHELALMALDYLSHQTEDVEGETYKIEGGNHVILVIGRKADSVATDPLSWGEDAYICDPWANKVFPASLYLTELKNYYSEFDSESSSYLNYTEDFDVQKHVLQPCSATENSIYIRTHRSKSQAHLKKVTDMFEKKSVQMAQAINLLHEKLQNLANRLAQKRGAEDEKTVAIRTILSVIAEAQQINTVLENREYLENYLPLKLESALNSSQRAFAKALATASRQQQTLGKHRVAYSKDSLVNHALLFFHRYPKSEKLTYEALREAEQTVKQIKSIGLQ</sequence>
<dbReference type="EMBL" id="LNYJ01000011">
    <property type="protein sequence ID" value="KTD16851.1"/>
    <property type="molecule type" value="Genomic_DNA"/>
</dbReference>
<dbReference type="PATRIC" id="fig|456.5.peg.1234"/>
<dbReference type="RefSeq" id="WP_058470671.1">
    <property type="nucleotide sequence ID" value="NZ_CAAAIC010000012.1"/>
</dbReference>
<gene>
    <name evidence="1" type="ORF">Ljor_1157</name>
</gene>
<keyword evidence="2" id="KW-1185">Reference proteome</keyword>
<reference evidence="1 2" key="1">
    <citation type="submission" date="2015-11" db="EMBL/GenBank/DDBJ databases">
        <title>Genomic analysis of 38 Legionella species identifies large and diverse effector repertoires.</title>
        <authorList>
            <person name="Burstein D."/>
            <person name="Amaro F."/>
            <person name="Zusman T."/>
            <person name="Lifshitz Z."/>
            <person name="Cohen O."/>
            <person name="Gilbert J.A."/>
            <person name="Pupko T."/>
            <person name="Shuman H.A."/>
            <person name="Segal G."/>
        </authorList>
    </citation>
    <scope>NUCLEOTIDE SEQUENCE [LARGE SCALE GENOMIC DNA]</scope>
    <source>
        <strain evidence="1 2">BL-540</strain>
    </source>
</reference>
<name>A0A0W0V9N9_9GAMM</name>
<comment type="caution">
    <text evidence="1">The sequence shown here is derived from an EMBL/GenBank/DDBJ whole genome shotgun (WGS) entry which is preliminary data.</text>
</comment>
<proteinExistence type="predicted"/>